<accession>A0A1F5FYP9</accession>
<name>A0A1F5FYP9_9BACT</name>
<evidence type="ECO:0000313" key="3">
    <source>
        <dbReference type="Proteomes" id="UP000179252"/>
    </source>
</evidence>
<keyword evidence="1" id="KW-1133">Transmembrane helix</keyword>
<dbReference type="AlphaFoldDB" id="A0A1F5FYP9"/>
<dbReference type="EMBL" id="MFAU01000013">
    <property type="protein sequence ID" value="OGD84746.1"/>
    <property type="molecule type" value="Genomic_DNA"/>
</dbReference>
<keyword evidence="1" id="KW-0812">Transmembrane</keyword>
<organism evidence="2 3">
    <name type="scientific">Candidatus Curtissbacteria bacterium RBG_13_40_7</name>
    <dbReference type="NCBI Taxonomy" id="1797706"/>
    <lineage>
        <taxon>Bacteria</taxon>
        <taxon>Candidatus Curtissiibacteriota</taxon>
    </lineage>
</organism>
<proteinExistence type="predicted"/>
<feature type="transmembrane region" description="Helical" evidence="1">
    <location>
        <begin position="6"/>
        <end position="35"/>
    </location>
</feature>
<evidence type="ECO:0000313" key="2">
    <source>
        <dbReference type="EMBL" id="OGD84746.1"/>
    </source>
</evidence>
<protein>
    <submittedName>
        <fullName evidence="2">Uncharacterized protein</fullName>
    </submittedName>
</protein>
<dbReference type="InterPro" id="IPR056089">
    <property type="entry name" value="DUF7672"/>
</dbReference>
<gene>
    <name evidence="2" type="ORF">A2165_03210</name>
</gene>
<keyword evidence="1" id="KW-0472">Membrane</keyword>
<dbReference type="Pfam" id="PF24717">
    <property type="entry name" value="DUF7672"/>
    <property type="match status" value="1"/>
</dbReference>
<dbReference type="Proteomes" id="UP000179252">
    <property type="component" value="Unassembled WGS sequence"/>
</dbReference>
<sequence length="79" mass="8833">MLWVKILIAGWVILVVAIAANYIAALLGISTWYPFLDDLRKKGLRKTLENSGIPSLIFLFILYPLILGFAAYLAFTGLF</sequence>
<reference evidence="2 3" key="1">
    <citation type="journal article" date="2016" name="Nat. Commun.">
        <title>Thousands of microbial genomes shed light on interconnected biogeochemical processes in an aquifer system.</title>
        <authorList>
            <person name="Anantharaman K."/>
            <person name="Brown C.T."/>
            <person name="Hug L.A."/>
            <person name="Sharon I."/>
            <person name="Castelle C.J."/>
            <person name="Probst A.J."/>
            <person name="Thomas B.C."/>
            <person name="Singh A."/>
            <person name="Wilkins M.J."/>
            <person name="Karaoz U."/>
            <person name="Brodie E.L."/>
            <person name="Williams K.H."/>
            <person name="Hubbard S.S."/>
            <person name="Banfield J.F."/>
        </authorList>
    </citation>
    <scope>NUCLEOTIDE SEQUENCE [LARGE SCALE GENOMIC DNA]</scope>
</reference>
<evidence type="ECO:0000256" key="1">
    <source>
        <dbReference type="SAM" id="Phobius"/>
    </source>
</evidence>
<feature type="transmembrane region" description="Helical" evidence="1">
    <location>
        <begin position="56"/>
        <end position="75"/>
    </location>
</feature>
<comment type="caution">
    <text evidence="2">The sequence shown here is derived from an EMBL/GenBank/DDBJ whole genome shotgun (WGS) entry which is preliminary data.</text>
</comment>